<keyword evidence="6" id="KW-0067">ATP-binding</keyword>
<accession>A0A645BVX6</accession>
<evidence type="ECO:0000256" key="4">
    <source>
        <dbReference type="ARBA" id="ARBA00022598"/>
    </source>
</evidence>
<dbReference type="GO" id="GO:0017118">
    <property type="term" value="F:lipoyltransferase activity"/>
    <property type="evidence" value="ECO:0007669"/>
    <property type="project" value="TreeGrafter"/>
</dbReference>
<dbReference type="GO" id="GO:0005524">
    <property type="term" value="F:ATP binding"/>
    <property type="evidence" value="ECO:0007669"/>
    <property type="project" value="UniProtKB-KW"/>
</dbReference>
<dbReference type="UniPathway" id="UPA00537">
    <property type="reaction ID" value="UER00594"/>
</dbReference>
<dbReference type="InterPro" id="IPR004562">
    <property type="entry name" value="LipoylTrfase_LipoateP_Ligase"/>
</dbReference>
<comment type="pathway">
    <text evidence="2">Protein modification; protein lipoylation via exogenous pathway; protein N(6)-(lipoyl)lysine from lipoate: step 1/2.</text>
</comment>
<dbReference type="PANTHER" id="PTHR12561:SF3">
    <property type="entry name" value="LIPOYLTRANSFERASE 1, MITOCHONDRIAL"/>
    <property type="match status" value="1"/>
</dbReference>
<evidence type="ECO:0000256" key="7">
    <source>
        <dbReference type="ARBA" id="ARBA00048037"/>
    </source>
</evidence>
<dbReference type="GO" id="GO:0005737">
    <property type="term" value="C:cytoplasm"/>
    <property type="evidence" value="ECO:0007669"/>
    <property type="project" value="TreeGrafter"/>
</dbReference>
<dbReference type="EMBL" id="VSSQ01020795">
    <property type="protein sequence ID" value="MPM65934.1"/>
    <property type="molecule type" value="Genomic_DNA"/>
</dbReference>
<evidence type="ECO:0000259" key="8">
    <source>
        <dbReference type="Pfam" id="PF10437"/>
    </source>
</evidence>
<comment type="catalytic activity">
    <reaction evidence="7">
        <text>L-lysyl-[lipoyl-carrier protein] + (R)-lipoate + ATP = N(6)-[(R)-lipoyl]-L-lysyl-[lipoyl-carrier protein] + AMP + diphosphate + H(+)</text>
        <dbReference type="Rhea" id="RHEA:49288"/>
        <dbReference type="Rhea" id="RHEA-COMP:10500"/>
        <dbReference type="Rhea" id="RHEA-COMP:10502"/>
        <dbReference type="ChEBI" id="CHEBI:15378"/>
        <dbReference type="ChEBI" id="CHEBI:29969"/>
        <dbReference type="ChEBI" id="CHEBI:30616"/>
        <dbReference type="ChEBI" id="CHEBI:33019"/>
        <dbReference type="ChEBI" id="CHEBI:83088"/>
        <dbReference type="ChEBI" id="CHEBI:83099"/>
        <dbReference type="ChEBI" id="CHEBI:456215"/>
        <dbReference type="EC" id="6.3.1.20"/>
    </reaction>
</comment>
<evidence type="ECO:0000256" key="5">
    <source>
        <dbReference type="ARBA" id="ARBA00022741"/>
    </source>
</evidence>
<protein>
    <recommendedName>
        <fullName evidence="3">lipoate--protein ligase</fullName>
        <ecNumber evidence="3">6.3.1.20</ecNumber>
    </recommendedName>
</protein>
<dbReference type="GO" id="GO:0009249">
    <property type="term" value="P:protein lipoylation"/>
    <property type="evidence" value="ECO:0007669"/>
    <property type="project" value="InterPro"/>
</dbReference>
<dbReference type="AlphaFoldDB" id="A0A645BVX6"/>
<keyword evidence="4 9" id="KW-0436">Ligase</keyword>
<dbReference type="InterPro" id="IPR019491">
    <property type="entry name" value="Lipoate_protein_ligase_C"/>
</dbReference>
<keyword evidence="5" id="KW-0547">Nucleotide-binding</keyword>
<sequence>MADIEKLRASKFGAWEWNYGHSPKFGIERQSRYTAGKIQVFADVKNALIQQIRFYGTFFGNNSNLSEVENALIGVKYTPEDVRKALSNIEFNHFFAGFSLDELTEAIVE</sequence>
<comment type="caution">
    <text evidence="9">The sequence shown here is derived from an EMBL/GenBank/DDBJ whole genome shotgun (WGS) entry which is preliminary data.</text>
</comment>
<dbReference type="EC" id="6.3.1.20" evidence="3"/>
<dbReference type="SUPFAM" id="SSF82649">
    <property type="entry name" value="SufE/NifU"/>
    <property type="match status" value="1"/>
</dbReference>
<evidence type="ECO:0000256" key="3">
    <source>
        <dbReference type="ARBA" id="ARBA00012367"/>
    </source>
</evidence>
<feature type="domain" description="Lipoate protein ligase C-terminal" evidence="8">
    <location>
        <begin position="22"/>
        <end position="107"/>
    </location>
</feature>
<dbReference type="PANTHER" id="PTHR12561">
    <property type="entry name" value="LIPOATE-PROTEIN LIGASE"/>
    <property type="match status" value="1"/>
</dbReference>
<evidence type="ECO:0000313" key="9">
    <source>
        <dbReference type="EMBL" id="MPM65934.1"/>
    </source>
</evidence>
<evidence type="ECO:0000256" key="6">
    <source>
        <dbReference type="ARBA" id="ARBA00022840"/>
    </source>
</evidence>
<proteinExistence type="predicted"/>
<reference evidence="9" key="1">
    <citation type="submission" date="2019-08" db="EMBL/GenBank/DDBJ databases">
        <authorList>
            <person name="Kucharzyk K."/>
            <person name="Murdoch R.W."/>
            <person name="Higgins S."/>
            <person name="Loffler F."/>
        </authorList>
    </citation>
    <scope>NUCLEOTIDE SEQUENCE</scope>
</reference>
<comment type="pathway">
    <text evidence="1">Protein modification; protein lipoylation via exogenous pathway; protein N(6)-(lipoyl)lysine from lipoate: step 2/2.</text>
</comment>
<name>A0A645BVX6_9ZZZZ</name>
<organism evidence="9">
    <name type="scientific">bioreactor metagenome</name>
    <dbReference type="NCBI Taxonomy" id="1076179"/>
    <lineage>
        <taxon>unclassified sequences</taxon>
        <taxon>metagenomes</taxon>
        <taxon>ecological metagenomes</taxon>
    </lineage>
</organism>
<evidence type="ECO:0000256" key="1">
    <source>
        <dbReference type="ARBA" id="ARBA00005085"/>
    </source>
</evidence>
<dbReference type="Gene3D" id="3.30.390.50">
    <property type="entry name" value="CO dehydrogenase flavoprotein, C-terminal domain"/>
    <property type="match status" value="1"/>
</dbReference>
<dbReference type="Pfam" id="PF10437">
    <property type="entry name" value="Lip_prot_lig_C"/>
    <property type="match status" value="1"/>
</dbReference>
<gene>
    <name evidence="9" type="ORF">SDC9_112838</name>
</gene>
<evidence type="ECO:0000256" key="2">
    <source>
        <dbReference type="ARBA" id="ARBA00005124"/>
    </source>
</evidence>
<dbReference type="GO" id="GO:0016979">
    <property type="term" value="F:lipoate-protein ligase activity"/>
    <property type="evidence" value="ECO:0007669"/>
    <property type="project" value="UniProtKB-EC"/>
</dbReference>